<dbReference type="PANTHER" id="PTHR24559:SF440">
    <property type="entry name" value="RIBONUCLEASE H"/>
    <property type="match status" value="1"/>
</dbReference>
<comment type="caution">
    <text evidence="4">The sequence shown here is derived from an EMBL/GenBank/DDBJ whole genome shotgun (WGS) entry which is preliminary data.</text>
</comment>
<evidence type="ECO:0000259" key="3">
    <source>
        <dbReference type="PROSITE" id="PS50878"/>
    </source>
</evidence>
<dbReference type="PROSITE" id="PS50878">
    <property type="entry name" value="RT_POL"/>
    <property type="match status" value="1"/>
</dbReference>
<dbReference type="PANTHER" id="PTHR24559">
    <property type="entry name" value="TRANSPOSON TY3-I GAG-POL POLYPROTEIN"/>
    <property type="match status" value="1"/>
</dbReference>
<dbReference type="InterPro" id="IPR043502">
    <property type="entry name" value="DNA/RNA_pol_sf"/>
</dbReference>
<proteinExistence type="inferred from homology"/>
<dbReference type="Gene3D" id="3.30.70.270">
    <property type="match status" value="1"/>
</dbReference>
<feature type="non-terminal residue" evidence="4">
    <location>
        <position position="1"/>
    </location>
</feature>
<protein>
    <recommendedName>
        <fullName evidence="2">ribonuclease H</fullName>
        <ecNumber evidence="2">3.1.26.4</ecNumber>
    </recommendedName>
</protein>
<evidence type="ECO:0000256" key="1">
    <source>
        <dbReference type="ARBA" id="ARBA00010879"/>
    </source>
</evidence>
<dbReference type="Proteomes" id="UP001529510">
    <property type="component" value="Unassembled WGS sequence"/>
</dbReference>
<evidence type="ECO:0000256" key="2">
    <source>
        <dbReference type="ARBA" id="ARBA00012180"/>
    </source>
</evidence>
<dbReference type="Pfam" id="PF00078">
    <property type="entry name" value="RVT_1"/>
    <property type="match status" value="1"/>
</dbReference>
<dbReference type="InterPro" id="IPR043128">
    <property type="entry name" value="Rev_trsase/Diguanyl_cyclase"/>
</dbReference>
<keyword evidence="5" id="KW-1185">Reference proteome</keyword>
<dbReference type="EC" id="3.1.26.4" evidence="2"/>
<gene>
    <name evidence="4" type="ORF">M9458_008500</name>
</gene>
<feature type="domain" description="Reverse transcriptase" evidence="3">
    <location>
        <begin position="1"/>
        <end position="93"/>
    </location>
</feature>
<evidence type="ECO:0000313" key="4">
    <source>
        <dbReference type="EMBL" id="KAL0194928.1"/>
    </source>
</evidence>
<organism evidence="4 5">
    <name type="scientific">Cirrhinus mrigala</name>
    <name type="common">Mrigala</name>
    <dbReference type="NCBI Taxonomy" id="683832"/>
    <lineage>
        <taxon>Eukaryota</taxon>
        <taxon>Metazoa</taxon>
        <taxon>Chordata</taxon>
        <taxon>Craniata</taxon>
        <taxon>Vertebrata</taxon>
        <taxon>Euteleostomi</taxon>
        <taxon>Actinopterygii</taxon>
        <taxon>Neopterygii</taxon>
        <taxon>Teleostei</taxon>
        <taxon>Ostariophysi</taxon>
        <taxon>Cypriniformes</taxon>
        <taxon>Cyprinidae</taxon>
        <taxon>Labeoninae</taxon>
        <taxon>Labeonini</taxon>
        <taxon>Cirrhinus</taxon>
    </lineage>
</organism>
<evidence type="ECO:0000313" key="5">
    <source>
        <dbReference type="Proteomes" id="UP001529510"/>
    </source>
</evidence>
<dbReference type="InterPro" id="IPR053134">
    <property type="entry name" value="RNA-dir_DNA_polymerase"/>
</dbReference>
<comment type="similarity">
    <text evidence="1">Belongs to the beta type-B retroviral polymerase family. HERV class-II K(HML-2) pol subfamily.</text>
</comment>
<name>A0ABD0RAN3_CIRMR</name>
<dbReference type="CDD" id="cd01647">
    <property type="entry name" value="RT_LTR"/>
    <property type="match status" value="1"/>
</dbReference>
<dbReference type="AlphaFoldDB" id="A0ABD0RAN3"/>
<sequence>HSPQPPPSATPAYNLVRIRARDEWKAAFVTPAGHYEYRVMLYGLSITPSVFQTFMNEVFREFLHRLVVVYIDDILIYSQNLAEHRQHVQQVQQ</sequence>
<dbReference type="Gene3D" id="3.10.10.10">
    <property type="entry name" value="HIV Type 1 Reverse Transcriptase, subunit A, domain 1"/>
    <property type="match status" value="1"/>
</dbReference>
<reference evidence="4 5" key="1">
    <citation type="submission" date="2024-05" db="EMBL/GenBank/DDBJ databases">
        <title>Genome sequencing and assembly of Indian major carp, Cirrhinus mrigala (Hamilton, 1822).</title>
        <authorList>
            <person name="Mohindra V."/>
            <person name="Chowdhury L.M."/>
            <person name="Lal K."/>
            <person name="Jena J.K."/>
        </authorList>
    </citation>
    <scope>NUCLEOTIDE SEQUENCE [LARGE SCALE GENOMIC DNA]</scope>
    <source>
        <strain evidence="4">CM1030</strain>
        <tissue evidence="4">Blood</tissue>
    </source>
</reference>
<feature type="non-terminal residue" evidence="4">
    <location>
        <position position="93"/>
    </location>
</feature>
<accession>A0ABD0RAN3</accession>
<dbReference type="GO" id="GO:0004523">
    <property type="term" value="F:RNA-DNA hybrid ribonuclease activity"/>
    <property type="evidence" value="ECO:0007669"/>
    <property type="project" value="UniProtKB-EC"/>
</dbReference>
<dbReference type="EMBL" id="JAMKFB020000004">
    <property type="protein sequence ID" value="KAL0194928.1"/>
    <property type="molecule type" value="Genomic_DNA"/>
</dbReference>
<dbReference type="InterPro" id="IPR000477">
    <property type="entry name" value="RT_dom"/>
</dbReference>
<dbReference type="SUPFAM" id="SSF56672">
    <property type="entry name" value="DNA/RNA polymerases"/>
    <property type="match status" value="1"/>
</dbReference>